<dbReference type="SUPFAM" id="SSF159594">
    <property type="entry name" value="XCC0632-like"/>
    <property type="match status" value="1"/>
</dbReference>
<dbReference type="PROSITE" id="PS51257">
    <property type="entry name" value="PROKAR_LIPOPROTEIN"/>
    <property type="match status" value="1"/>
</dbReference>
<dbReference type="RefSeq" id="WP_369665714.1">
    <property type="nucleotide sequence ID" value="NZ_JBDKXB010000002.1"/>
</dbReference>
<comment type="caution">
    <text evidence="3">The sequence shown here is derived from an EMBL/GenBank/DDBJ whole genome shotgun (WGS) entry which is preliminary data.</text>
</comment>
<proteinExistence type="predicted"/>
<evidence type="ECO:0000313" key="4">
    <source>
        <dbReference type="Proteomes" id="UP001564408"/>
    </source>
</evidence>
<dbReference type="EMBL" id="JBDKXB010000002">
    <property type="protein sequence ID" value="MEY6431337.1"/>
    <property type="molecule type" value="Genomic_DNA"/>
</dbReference>
<feature type="domain" description="ABC-type transport auxiliary lipoprotein component" evidence="2">
    <location>
        <begin position="37"/>
        <end position="193"/>
    </location>
</feature>
<evidence type="ECO:0000313" key="3">
    <source>
        <dbReference type="EMBL" id="MEY6431337.1"/>
    </source>
</evidence>
<protein>
    <submittedName>
        <fullName evidence="3">ABC-type transport auxiliary lipoprotein family protein</fullName>
    </submittedName>
</protein>
<keyword evidence="4" id="KW-1185">Reference proteome</keyword>
<dbReference type="InterPro" id="IPR005586">
    <property type="entry name" value="ABC_trans_aux"/>
</dbReference>
<dbReference type="Proteomes" id="UP001564408">
    <property type="component" value="Unassembled WGS sequence"/>
</dbReference>
<keyword evidence="1" id="KW-0732">Signal</keyword>
<organism evidence="3 4">
    <name type="scientific">Thioalkalicoccus limnaeus</name>
    <dbReference type="NCBI Taxonomy" id="120681"/>
    <lineage>
        <taxon>Bacteria</taxon>
        <taxon>Pseudomonadati</taxon>
        <taxon>Pseudomonadota</taxon>
        <taxon>Gammaproteobacteria</taxon>
        <taxon>Chromatiales</taxon>
        <taxon>Chromatiaceae</taxon>
        <taxon>Thioalkalicoccus</taxon>
    </lineage>
</organism>
<name>A0ABV4BDB1_9GAMM</name>
<reference evidence="3 4" key="1">
    <citation type="submission" date="2024-05" db="EMBL/GenBank/DDBJ databases">
        <title>Genome Sequence and Characterization of the New Strain Purple Sulfur Bacterium of Genus Thioalkalicoccus.</title>
        <authorList>
            <person name="Bryantseva I.A."/>
            <person name="Kyndt J.A."/>
            <person name="Imhoff J.F."/>
        </authorList>
    </citation>
    <scope>NUCLEOTIDE SEQUENCE [LARGE SCALE GENOMIC DNA]</scope>
    <source>
        <strain evidence="3 4">Um2</strain>
    </source>
</reference>
<gene>
    <name evidence="3" type="ORF">ABC977_02825</name>
</gene>
<evidence type="ECO:0000256" key="1">
    <source>
        <dbReference type="SAM" id="SignalP"/>
    </source>
</evidence>
<feature type="chain" id="PRO_5046790015" evidence="1">
    <location>
        <begin position="25"/>
        <end position="214"/>
    </location>
</feature>
<evidence type="ECO:0000259" key="2">
    <source>
        <dbReference type="Pfam" id="PF03886"/>
    </source>
</evidence>
<accession>A0ABV4BDB1</accession>
<dbReference type="Pfam" id="PF03886">
    <property type="entry name" value="ABC_trans_aux"/>
    <property type="match status" value="1"/>
</dbReference>
<feature type="signal peptide" evidence="1">
    <location>
        <begin position="1"/>
        <end position="24"/>
    </location>
</feature>
<dbReference type="Gene3D" id="3.40.50.10610">
    <property type="entry name" value="ABC-type transport auxiliary lipoprotein component"/>
    <property type="match status" value="1"/>
</dbReference>
<sequence length="214" mass="23585">MVRLIGWRSVLGSLAVMLTLTGCATSPPAERDRFFRLEPTTVVRPAPVATSASLQVSPFAARGFVGGRQIVYRTAENPLEIQRHPLHLWESPPALALAGGLTSALREAALFEFVVGRDVRTPTDYQLVGELTRFEHRPTDEPRRVVVAFEVLVLAGRDRQTLFARPYQGEEPIDGGTPEAMISAFNRLTGRLIGDLVRDLEGQRWRRVEGAASG</sequence>
<keyword evidence="3" id="KW-0449">Lipoprotein</keyword>